<sequence length="229" mass="25369">MGFCGGCFKALLIFFNIIFWLSGAAILGVGVWMIVDKNINSYFDVLNVDTHDQYFKYAAYMLIAFGVFVFLVGFFGCCGAIRGSKCLLGLVEKKVDDTLKNSIKEKYSVSTTITEAWDVVQIQLDCCGGLSPEDYTGSKFAERNTTQLIPPSCCVLTNKNEAEEKPRSAIAKNATACMEKEADYYHEKGCKEGLIDWAKMHTAILIGVAMGIGAIQLYVKVFQFVVYII</sequence>
<reference evidence="7" key="1">
    <citation type="submission" date="2022-11" db="EMBL/GenBank/DDBJ databases">
        <title>Centuries of genome instability and evolution in soft-shell clam transmissible cancer (bioRxiv).</title>
        <authorList>
            <person name="Hart S.F.M."/>
            <person name="Yonemitsu M.A."/>
            <person name="Giersch R.M."/>
            <person name="Beal B.F."/>
            <person name="Arriagada G."/>
            <person name="Davis B.W."/>
            <person name="Ostrander E.A."/>
            <person name="Goff S.P."/>
            <person name="Metzger M.J."/>
        </authorList>
    </citation>
    <scope>NUCLEOTIDE SEQUENCE</scope>
    <source>
        <strain evidence="7">MELC-2E11</strain>
        <tissue evidence="7">Siphon/mantle</tissue>
    </source>
</reference>
<dbReference type="Pfam" id="PF00335">
    <property type="entry name" value="Tetraspanin"/>
    <property type="match status" value="2"/>
</dbReference>
<dbReference type="PIRSF" id="PIRSF002419">
    <property type="entry name" value="Tetraspanin"/>
    <property type="match status" value="1"/>
</dbReference>
<dbReference type="PANTHER" id="PTHR19282:SF544">
    <property type="entry name" value="TETRASPANIN"/>
    <property type="match status" value="1"/>
</dbReference>
<dbReference type="PRINTS" id="PR00259">
    <property type="entry name" value="TMFOUR"/>
</dbReference>
<dbReference type="InterPro" id="IPR000301">
    <property type="entry name" value="Tetraspanin_animals"/>
</dbReference>
<feature type="transmembrane region" description="Helical" evidence="6">
    <location>
        <begin position="54"/>
        <end position="75"/>
    </location>
</feature>
<dbReference type="InterPro" id="IPR008952">
    <property type="entry name" value="Tetraspanin_EC2_sf"/>
</dbReference>
<evidence type="ECO:0000256" key="5">
    <source>
        <dbReference type="ARBA" id="ARBA00023136"/>
    </source>
</evidence>
<organism evidence="7 8">
    <name type="scientific">Mya arenaria</name>
    <name type="common">Soft-shell clam</name>
    <dbReference type="NCBI Taxonomy" id="6604"/>
    <lineage>
        <taxon>Eukaryota</taxon>
        <taxon>Metazoa</taxon>
        <taxon>Spiralia</taxon>
        <taxon>Lophotrochozoa</taxon>
        <taxon>Mollusca</taxon>
        <taxon>Bivalvia</taxon>
        <taxon>Autobranchia</taxon>
        <taxon>Heteroconchia</taxon>
        <taxon>Euheterodonta</taxon>
        <taxon>Imparidentia</taxon>
        <taxon>Neoheterodontei</taxon>
        <taxon>Myida</taxon>
        <taxon>Myoidea</taxon>
        <taxon>Myidae</taxon>
        <taxon>Mya</taxon>
    </lineage>
</organism>
<evidence type="ECO:0000256" key="4">
    <source>
        <dbReference type="ARBA" id="ARBA00022989"/>
    </source>
</evidence>
<dbReference type="Gene3D" id="1.10.1450.10">
    <property type="entry name" value="Tetraspanin"/>
    <property type="match status" value="1"/>
</dbReference>
<evidence type="ECO:0000256" key="6">
    <source>
        <dbReference type="RuleBase" id="RU361218"/>
    </source>
</evidence>
<comment type="subcellular location">
    <subcellularLocation>
        <location evidence="1 6">Membrane</location>
        <topology evidence="1 6">Multi-pass membrane protein</topology>
    </subcellularLocation>
</comment>
<feature type="transmembrane region" description="Helical" evidence="6">
    <location>
        <begin position="12"/>
        <end position="34"/>
    </location>
</feature>
<protein>
    <recommendedName>
        <fullName evidence="6">Tetraspanin</fullName>
    </recommendedName>
</protein>
<evidence type="ECO:0000313" key="7">
    <source>
        <dbReference type="EMBL" id="WAR01165.1"/>
    </source>
</evidence>
<dbReference type="PROSITE" id="PS00421">
    <property type="entry name" value="TM4_1"/>
    <property type="match status" value="1"/>
</dbReference>
<dbReference type="SUPFAM" id="SSF48652">
    <property type="entry name" value="Tetraspanin"/>
    <property type="match status" value="1"/>
</dbReference>
<evidence type="ECO:0000313" key="8">
    <source>
        <dbReference type="Proteomes" id="UP001164746"/>
    </source>
</evidence>
<keyword evidence="8" id="KW-1185">Reference proteome</keyword>
<comment type="caution">
    <text evidence="6">Lacks conserved residue(s) required for the propagation of feature annotation.</text>
</comment>
<comment type="similarity">
    <text evidence="2 6">Belongs to the tetraspanin (TM4SF) family.</text>
</comment>
<dbReference type="PANTHER" id="PTHR19282">
    <property type="entry name" value="TETRASPANIN"/>
    <property type="match status" value="1"/>
</dbReference>
<accession>A0ABY7DWX4</accession>
<evidence type="ECO:0000256" key="1">
    <source>
        <dbReference type="ARBA" id="ARBA00004141"/>
    </source>
</evidence>
<dbReference type="Proteomes" id="UP001164746">
    <property type="component" value="Chromosome 4"/>
</dbReference>
<keyword evidence="3 6" id="KW-0812">Transmembrane</keyword>
<keyword evidence="5 6" id="KW-0472">Membrane</keyword>
<dbReference type="InterPro" id="IPR018499">
    <property type="entry name" value="Tetraspanin/Peripherin"/>
</dbReference>
<evidence type="ECO:0000256" key="2">
    <source>
        <dbReference type="ARBA" id="ARBA00006840"/>
    </source>
</evidence>
<name>A0ABY7DWX4_MYAAR</name>
<proteinExistence type="inferred from homology"/>
<dbReference type="InterPro" id="IPR018503">
    <property type="entry name" value="Tetraspanin_CS"/>
</dbReference>
<keyword evidence="4 6" id="KW-1133">Transmembrane helix</keyword>
<evidence type="ECO:0000256" key="3">
    <source>
        <dbReference type="ARBA" id="ARBA00022692"/>
    </source>
</evidence>
<feature type="transmembrane region" description="Helical" evidence="6">
    <location>
        <begin position="203"/>
        <end position="228"/>
    </location>
</feature>
<dbReference type="CDD" id="cd03156">
    <property type="entry name" value="uroplakin_I_like_LEL"/>
    <property type="match status" value="1"/>
</dbReference>
<gene>
    <name evidence="7" type="ORF">MAR_007723</name>
</gene>
<dbReference type="EMBL" id="CP111015">
    <property type="protein sequence ID" value="WAR01165.1"/>
    <property type="molecule type" value="Genomic_DNA"/>
</dbReference>